<comment type="caution">
    <text evidence="1">The sequence shown here is derived from an EMBL/GenBank/DDBJ whole genome shotgun (WGS) entry which is preliminary data.</text>
</comment>
<name>A0A0L0CNI6_LUCCU</name>
<dbReference type="EMBL" id="JRES01000134">
    <property type="protein sequence ID" value="KNC33898.1"/>
    <property type="molecule type" value="Genomic_DNA"/>
</dbReference>
<feature type="non-terminal residue" evidence="1">
    <location>
        <position position="1"/>
    </location>
</feature>
<protein>
    <submittedName>
        <fullName evidence="1">Uncharacterized protein</fullName>
    </submittedName>
</protein>
<reference evidence="1 2" key="1">
    <citation type="journal article" date="2015" name="Nat. Commun.">
        <title>Lucilia cuprina genome unlocks parasitic fly biology to underpin future interventions.</title>
        <authorList>
            <person name="Anstead C.A."/>
            <person name="Korhonen P.K."/>
            <person name="Young N.D."/>
            <person name="Hall R.S."/>
            <person name="Jex A.R."/>
            <person name="Murali S.C."/>
            <person name="Hughes D.S."/>
            <person name="Lee S.F."/>
            <person name="Perry T."/>
            <person name="Stroehlein A.J."/>
            <person name="Ansell B.R."/>
            <person name="Breugelmans B."/>
            <person name="Hofmann A."/>
            <person name="Qu J."/>
            <person name="Dugan S."/>
            <person name="Lee S.L."/>
            <person name="Chao H."/>
            <person name="Dinh H."/>
            <person name="Han Y."/>
            <person name="Doddapaneni H.V."/>
            <person name="Worley K.C."/>
            <person name="Muzny D.M."/>
            <person name="Ioannidis P."/>
            <person name="Waterhouse R.M."/>
            <person name="Zdobnov E.M."/>
            <person name="James P.J."/>
            <person name="Bagnall N.H."/>
            <person name="Kotze A.C."/>
            <person name="Gibbs R.A."/>
            <person name="Richards S."/>
            <person name="Batterham P."/>
            <person name="Gasser R.B."/>
        </authorList>
    </citation>
    <scope>NUCLEOTIDE SEQUENCE [LARGE SCALE GENOMIC DNA]</scope>
    <source>
        <strain evidence="1 2">LS</strain>
        <tissue evidence="1">Full body</tissue>
    </source>
</reference>
<evidence type="ECO:0000313" key="1">
    <source>
        <dbReference type="EMBL" id="KNC33898.1"/>
    </source>
</evidence>
<evidence type="ECO:0000313" key="2">
    <source>
        <dbReference type="Proteomes" id="UP000037069"/>
    </source>
</evidence>
<organism evidence="1 2">
    <name type="scientific">Lucilia cuprina</name>
    <name type="common">Green bottle fly</name>
    <name type="synonym">Australian sheep blowfly</name>
    <dbReference type="NCBI Taxonomy" id="7375"/>
    <lineage>
        <taxon>Eukaryota</taxon>
        <taxon>Metazoa</taxon>
        <taxon>Ecdysozoa</taxon>
        <taxon>Arthropoda</taxon>
        <taxon>Hexapoda</taxon>
        <taxon>Insecta</taxon>
        <taxon>Pterygota</taxon>
        <taxon>Neoptera</taxon>
        <taxon>Endopterygota</taxon>
        <taxon>Diptera</taxon>
        <taxon>Brachycera</taxon>
        <taxon>Muscomorpha</taxon>
        <taxon>Oestroidea</taxon>
        <taxon>Calliphoridae</taxon>
        <taxon>Luciliinae</taxon>
        <taxon>Lucilia</taxon>
    </lineage>
</organism>
<keyword evidence="2" id="KW-1185">Reference proteome</keyword>
<dbReference type="AlphaFoldDB" id="A0A0L0CNI6"/>
<proteinExistence type="predicted"/>
<gene>
    <name evidence="1" type="ORF">FF38_13443</name>
</gene>
<sequence length="268" mass="29272">QIAQEQRAHGHPIRYHPANPSLCKEVGQLGVVKVGDLELFKRLEPERQSHLGPTREVVRPPRNDHACTWRSLADEPADRAQRLPTHRLQVCRTAEPATWDDLVKSVEEEDAGSGAPSGDQPIGVIEADLLGVPAKDFGGSLKPGAVPKVDVDGKRGELPLLEFPTRSDLWPAINRSAIARIETASPVELSSSTWTFGVFTALHHSLMESADAYRMKALTFGLADGLDGRSLFCCRLLKSDKPPSPGLERISGLSSYTCKKLCQLLAIF</sequence>
<feature type="non-terminal residue" evidence="1">
    <location>
        <position position="268"/>
    </location>
</feature>
<dbReference type="Proteomes" id="UP000037069">
    <property type="component" value="Unassembled WGS sequence"/>
</dbReference>
<accession>A0A0L0CNI6</accession>